<proteinExistence type="predicted"/>
<keyword evidence="4" id="KW-1185">Reference proteome</keyword>
<protein>
    <submittedName>
        <fullName evidence="3">5'-AMP-activated protein kinase subunit beta-2</fullName>
    </submittedName>
</protein>
<dbReference type="Pfam" id="PF16561">
    <property type="entry name" value="AMPK1_CBM"/>
    <property type="match status" value="1"/>
</dbReference>
<dbReference type="InterPro" id="IPR014756">
    <property type="entry name" value="Ig_E-set"/>
</dbReference>
<dbReference type="PANTHER" id="PTHR47434:SF2">
    <property type="entry name" value="PROTEIN PTST HOMOLOG 3, CHLOROPLASTIC"/>
    <property type="match status" value="1"/>
</dbReference>
<dbReference type="InterPro" id="IPR032640">
    <property type="entry name" value="AMPK1_CBM"/>
</dbReference>
<organism evidence="3 4">
    <name type="scientific">Zostera marina</name>
    <name type="common">Eelgrass</name>
    <dbReference type="NCBI Taxonomy" id="29655"/>
    <lineage>
        <taxon>Eukaryota</taxon>
        <taxon>Viridiplantae</taxon>
        <taxon>Streptophyta</taxon>
        <taxon>Embryophyta</taxon>
        <taxon>Tracheophyta</taxon>
        <taxon>Spermatophyta</taxon>
        <taxon>Magnoliopsida</taxon>
        <taxon>Liliopsida</taxon>
        <taxon>Zosteraceae</taxon>
        <taxon>Zostera</taxon>
    </lineage>
</organism>
<evidence type="ECO:0000259" key="2">
    <source>
        <dbReference type="Pfam" id="PF16561"/>
    </source>
</evidence>
<sequence length="325" mass="37024">MAVCRLPIIIDFTSPNVHLFSTLSPSTDLGRHRQCQFYHNMSCRGLTLSCSAKKPRMLRKLKHPKPNMSDADICNEIRRFMSTEGLPRNHVPSMAELSRRGRKDLAKIVRKRGYKAVAQLLRSQANADDIQTEENLVENQDSLDSKTEKSSGFVKSQDTATFLPEQTSLRDDESPGEKLPISKFDVDIISESENFDEKCEINHLKKLLLALSTLKNKANTDVTYIQGLIISKDAELRAAEEGLIGLKEVQIEYHVHGECVEVTGSFNGWHHRIQMDCECDCWMATLWLYPGVYEIKFVVDGVWKIDHRREVVSKGHIINNLLRVD</sequence>
<dbReference type="OMA" id="DSIEDSC"/>
<dbReference type="CDD" id="cd02859">
    <property type="entry name" value="E_set_AMPKbeta_like_N"/>
    <property type="match status" value="1"/>
</dbReference>
<reference evidence="4" key="1">
    <citation type="journal article" date="2016" name="Nature">
        <title>The genome of the seagrass Zostera marina reveals angiosperm adaptation to the sea.</title>
        <authorList>
            <person name="Olsen J.L."/>
            <person name="Rouze P."/>
            <person name="Verhelst B."/>
            <person name="Lin Y.-C."/>
            <person name="Bayer T."/>
            <person name="Collen J."/>
            <person name="Dattolo E."/>
            <person name="De Paoli E."/>
            <person name="Dittami S."/>
            <person name="Maumus F."/>
            <person name="Michel G."/>
            <person name="Kersting A."/>
            <person name="Lauritano C."/>
            <person name="Lohaus R."/>
            <person name="Toepel M."/>
            <person name="Tonon T."/>
            <person name="Vanneste K."/>
            <person name="Amirebrahimi M."/>
            <person name="Brakel J."/>
            <person name="Bostroem C."/>
            <person name="Chovatia M."/>
            <person name="Grimwood J."/>
            <person name="Jenkins J.W."/>
            <person name="Jueterbock A."/>
            <person name="Mraz A."/>
            <person name="Stam W.T."/>
            <person name="Tice H."/>
            <person name="Bornberg-Bauer E."/>
            <person name="Green P.J."/>
            <person name="Pearson G.A."/>
            <person name="Procaccini G."/>
            <person name="Duarte C.M."/>
            <person name="Schmutz J."/>
            <person name="Reusch T.B.H."/>
            <person name="Van de Peer Y."/>
        </authorList>
    </citation>
    <scope>NUCLEOTIDE SEQUENCE [LARGE SCALE GENOMIC DNA]</scope>
    <source>
        <strain evidence="4">cv. Finnish</strain>
    </source>
</reference>
<keyword evidence="3" id="KW-0418">Kinase</keyword>
<dbReference type="OrthoDB" id="531008at2759"/>
<dbReference type="InterPro" id="IPR013783">
    <property type="entry name" value="Ig-like_fold"/>
</dbReference>
<evidence type="ECO:0000313" key="4">
    <source>
        <dbReference type="Proteomes" id="UP000036987"/>
    </source>
</evidence>
<comment type="caution">
    <text evidence="3">The sequence shown here is derived from an EMBL/GenBank/DDBJ whole genome shotgun (WGS) entry which is preliminary data.</text>
</comment>
<evidence type="ECO:0000313" key="3">
    <source>
        <dbReference type="EMBL" id="KMZ63202.1"/>
    </source>
</evidence>
<gene>
    <name evidence="3" type="ORF">ZOSMA_41G00460</name>
</gene>
<dbReference type="GO" id="GO:0016301">
    <property type="term" value="F:kinase activity"/>
    <property type="evidence" value="ECO:0007669"/>
    <property type="project" value="UniProtKB-KW"/>
</dbReference>
<dbReference type="Proteomes" id="UP000036987">
    <property type="component" value="Unassembled WGS sequence"/>
</dbReference>
<accession>A0A0K9P4Q8</accession>
<evidence type="ECO:0000256" key="1">
    <source>
        <dbReference type="SAM" id="MobiDB-lite"/>
    </source>
</evidence>
<dbReference type="EMBL" id="LFYR01001258">
    <property type="protein sequence ID" value="KMZ63202.1"/>
    <property type="molecule type" value="Genomic_DNA"/>
</dbReference>
<keyword evidence="3" id="KW-0808">Transferase</keyword>
<dbReference type="Gene3D" id="2.60.40.10">
    <property type="entry name" value="Immunoglobulins"/>
    <property type="match status" value="1"/>
</dbReference>
<dbReference type="PANTHER" id="PTHR47434">
    <property type="entry name" value="PROTEIN PTST HOMOLOG 3, CHLOROPLASTIC"/>
    <property type="match status" value="1"/>
</dbReference>
<feature type="region of interest" description="Disordered" evidence="1">
    <location>
        <begin position="136"/>
        <end position="157"/>
    </location>
</feature>
<dbReference type="GO" id="GO:0019252">
    <property type="term" value="P:starch biosynthetic process"/>
    <property type="evidence" value="ECO:0000318"/>
    <property type="project" value="GO_Central"/>
</dbReference>
<name>A0A0K9P4Q8_ZOSMR</name>
<dbReference type="SUPFAM" id="SSF81296">
    <property type="entry name" value="E set domains"/>
    <property type="match status" value="1"/>
</dbReference>
<feature type="domain" description="AMP-activated protein kinase glycogen-binding" evidence="2">
    <location>
        <begin position="249"/>
        <end position="324"/>
    </location>
</feature>
<dbReference type="GO" id="GO:0009507">
    <property type="term" value="C:chloroplast"/>
    <property type="evidence" value="ECO:0000318"/>
    <property type="project" value="GO_Central"/>
</dbReference>
<dbReference type="AlphaFoldDB" id="A0A0K9P4Q8"/>